<dbReference type="Pfam" id="PF07727">
    <property type="entry name" value="RVT_2"/>
    <property type="match status" value="1"/>
</dbReference>
<dbReference type="PANTHER" id="PTHR11439">
    <property type="entry name" value="GAG-POL-RELATED RETROTRANSPOSON"/>
    <property type="match status" value="1"/>
</dbReference>
<dbReference type="OrthoDB" id="1305346at2759"/>
<feature type="domain" description="Retroviral polymerase SH3-like" evidence="4">
    <location>
        <begin position="265"/>
        <end position="315"/>
    </location>
</feature>
<dbReference type="Proteomes" id="UP000242715">
    <property type="component" value="Unassembled WGS sequence"/>
</dbReference>
<dbReference type="PANTHER" id="PTHR11439:SF442">
    <property type="entry name" value="CYSTEINE-RICH RLK (RECEPTOR-LIKE PROTEIN KINASE) 8"/>
    <property type="match status" value="1"/>
</dbReference>
<dbReference type="InterPro" id="IPR054722">
    <property type="entry name" value="PolX-like_BBD"/>
</dbReference>
<feature type="domain" description="Reverse transcriptase Ty1/copia-type" evidence="2">
    <location>
        <begin position="346"/>
        <end position="408"/>
    </location>
</feature>
<feature type="region of interest" description="Disordered" evidence="1">
    <location>
        <begin position="776"/>
        <end position="810"/>
    </location>
</feature>
<dbReference type="CDD" id="cd09272">
    <property type="entry name" value="RNase_HI_RT_Ty1"/>
    <property type="match status" value="1"/>
</dbReference>
<evidence type="ECO:0000313" key="6">
    <source>
        <dbReference type="Proteomes" id="UP000242715"/>
    </source>
</evidence>
<feature type="region of interest" description="Disordered" evidence="1">
    <location>
        <begin position="696"/>
        <end position="764"/>
    </location>
</feature>
<dbReference type="InterPro" id="IPR013103">
    <property type="entry name" value="RVT_2"/>
</dbReference>
<protein>
    <submittedName>
        <fullName evidence="5">Uncharacterized protein</fullName>
    </submittedName>
</protein>
<dbReference type="Pfam" id="PF14223">
    <property type="entry name" value="Retrotran_gag_2"/>
    <property type="match status" value="1"/>
</dbReference>
<feature type="region of interest" description="Disordered" evidence="1">
    <location>
        <begin position="624"/>
        <end position="682"/>
    </location>
</feature>
<organism evidence="5 6">
    <name type="scientific">Trifolium subterraneum</name>
    <name type="common">Subterranean clover</name>
    <dbReference type="NCBI Taxonomy" id="3900"/>
    <lineage>
        <taxon>Eukaryota</taxon>
        <taxon>Viridiplantae</taxon>
        <taxon>Streptophyta</taxon>
        <taxon>Embryophyta</taxon>
        <taxon>Tracheophyta</taxon>
        <taxon>Spermatophyta</taxon>
        <taxon>Magnoliopsida</taxon>
        <taxon>eudicotyledons</taxon>
        <taxon>Gunneridae</taxon>
        <taxon>Pentapetalae</taxon>
        <taxon>rosids</taxon>
        <taxon>fabids</taxon>
        <taxon>Fabales</taxon>
        <taxon>Fabaceae</taxon>
        <taxon>Papilionoideae</taxon>
        <taxon>50 kb inversion clade</taxon>
        <taxon>NPAAA clade</taxon>
        <taxon>Hologalegina</taxon>
        <taxon>IRL clade</taxon>
        <taxon>Trifolieae</taxon>
        <taxon>Trifolium</taxon>
    </lineage>
</organism>
<keyword evidence="6" id="KW-1185">Reference proteome</keyword>
<dbReference type="Pfam" id="PF25597">
    <property type="entry name" value="SH3_retrovirus"/>
    <property type="match status" value="1"/>
</dbReference>
<feature type="domain" description="Retrovirus-related Pol polyprotein from transposon TNT 1-94-like beta-barrel" evidence="3">
    <location>
        <begin position="184"/>
        <end position="223"/>
    </location>
</feature>
<feature type="compositionally biased region" description="Low complexity" evidence="1">
    <location>
        <begin position="711"/>
        <end position="722"/>
    </location>
</feature>
<dbReference type="AlphaFoldDB" id="A0A2Z6NQI0"/>
<reference evidence="6" key="1">
    <citation type="journal article" date="2017" name="Front. Plant Sci.">
        <title>Climate Clever Clovers: New Paradigm to Reduce the Environmental Footprint of Ruminants by Breeding Low Methanogenic Forages Utilizing Haplotype Variation.</title>
        <authorList>
            <person name="Kaur P."/>
            <person name="Appels R."/>
            <person name="Bayer P.E."/>
            <person name="Keeble-Gagnere G."/>
            <person name="Wang J."/>
            <person name="Hirakawa H."/>
            <person name="Shirasawa K."/>
            <person name="Vercoe P."/>
            <person name="Stefanova K."/>
            <person name="Durmic Z."/>
            <person name="Nichols P."/>
            <person name="Revell C."/>
            <person name="Isobe S.N."/>
            <person name="Edwards D."/>
            <person name="Erskine W."/>
        </authorList>
    </citation>
    <scope>NUCLEOTIDE SEQUENCE [LARGE SCALE GENOMIC DNA]</scope>
    <source>
        <strain evidence="6">cv. Daliak</strain>
    </source>
</reference>
<name>A0A2Z6NQI0_TRISU</name>
<evidence type="ECO:0000259" key="4">
    <source>
        <dbReference type="Pfam" id="PF25597"/>
    </source>
</evidence>
<dbReference type="Pfam" id="PF22936">
    <property type="entry name" value="Pol_BBD"/>
    <property type="match status" value="1"/>
</dbReference>
<evidence type="ECO:0000259" key="3">
    <source>
        <dbReference type="Pfam" id="PF22936"/>
    </source>
</evidence>
<evidence type="ECO:0000313" key="5">
    <source>
        <dbReference type="EMBL" id="GAU46494.1"/>
    </source>
</evidence>
<gene>
    <name evidence="5" type="ORF">TSUD_402490</name>
</gene>
<proteinExistence type="predicted"/>
<evidence type="ECO:0000256" key="1">
    <source>
        <dbReference type="SAM" id="MobiDB-lite"/>
    </source>
</evidence>
<feature type="compositionally biased region" description="Basic and acidic residues" evidence="1">
    <location>
        <begin position="668"/>
        <end position="680"/>
    </location>
</feature>
<feature type="non-terminal residue" evidence="5">
    <location>
        <position position="940"/>
    </location>
</feature>
<dbReference type="EMBL" id="DF974219">
    <property type="protein sequence ID" value="GAU46494.1"/>
    <property type="molecule type" value="Genomic_DNA"/>
</dbReference>
<sequence>MAKNAKFISEGGSSNRPPLFDGDNYYYWKDKMELFLRSQDNNMWHVLEVGEYVPLAKDSTNPKPQAEWTTTEADRVLLNTKAKLFIKSDLCREEYDRIMECKTAKKIWETLQTHHEGTNSVKETRIDIGNKQKKPFFKKKSMMATWDDLEEAQSEDEEQEANVCLVTHSNAEEECLLAVKKRPWYLDSGCSRHMTGDRNNFLSFETREGGSVTFGNNEKASIKDELPPESCFVSLEKDKWIWYKRAGHVSMKTMSKLSKLDLVRDNLGKFDSKSDKGIFLGYSLTSKAYRIYNLRTQTLEESMHVKFDEFEDQPTVHITDDEEDEPVIAQNHDSDENLTSQGPPKTWRIVGYHPPDQIIDHSIIGTRWVFRNKLDENGKVVRNKARLVAQGYNQQEGIDYDETFVPVASEFEMSMMGELGFFLGLQIKQQEDGIFISQEKYVNDLLKKYKMNESKIMSTPMHASTSLDKDEKGKDVSEKENRGMIGSLLYLTASRPDIVFAVGLCARFQTSPKESHLTAVKRIFRYLVGTPDVGLWYKKGSHFDLQAYCDADYAGDKVERKSTSGACQFLGEALVSWCCRKQNTIALSTTEAEYVAASNCCSQVIWIKNQLEDFSLRFTQMARTKNAGGRKVPRTKNPSVSSSPPRSPSSPKPPTPKSSSSSSYETASESHKSFSEREATPEIQSSLVTTNIQTTVEIPPNPQTSPNTVFQPSQSESPENSPINLTQNQPSSSVDSPKQSPNPENEEDSPSPTATIPSPKDSPPVLEIDLLEKEIDDFELDPVTSTKSEPIKPKKTPTPKKKEVETAVKAPRTKKKKINLKKLKEKLLPAPLIQPEDEEIFDKYWKTKPVNVSRLYNFAELSIGGVDLVKFVEPFEWKSFFHIKETVYPLLVQAFYFNAQVYPEKDMITSNIKDVELVVDPYVIGSLIGIKSEGLEVYGN</sequence>
<feature type="compositionally biased region" description="Polar residues" evidence="1">
    <location>
        <begin position="723"/>
        <end position="739"/>
    </location>
</feature>
<accession>A0A2Z6NQI0</accession>
<feature type="compositionally biased region" description="Pro residues" evidence="1">
    <location>
        <begin position="645"/>
        <end position="656"/>
    </location>
</feature>
<dbReference type="InterPro" id="IPR057670">
    <property type="entry name" value="SH3_retrovirus"/>
</dbReference>
<evidence type="ECO:0000259" key="2">
    <source>
        <dbReference type="Pfam" id="PF07727"/>
    </source>
</evidence>